<dbReference type="GO" id="GO:0000156">
    <property type="term" value="F:phosphorelay response regulator activity"/>
    <property type="evidence" value="ECO:0007669"/>
    <property type="project" value="TreeGrafter"/>
</dbReference>
<dbReference type="GO" id="GO:0006355">
    <property type="term" value="P:regulation of DNA-templated transcription"/>
    <property type="evidence" value="ECO:0007669"/>
    <property type="project" value="InterPro"/>
</dbReference>
<gene>
    <name evidence="10" type="ORF">BGE01nite_33840</name>
</gene>
<evidence type="ECO:0000256" key="6">
    <source>
        <dbReference type="PROSITE-ProRule" id="PRU00169"/>
    </source>
</evidence>
<dbReference type="InterPro" id="IPR001789">
    <property type="entry name" value="Sig_transdc_resp-reg_receiver"/>
</dbReference>
<dbReference type="FunFam" id="3.40.50.2300:FF:000002">
    <property type="entry name" value="DNA-binding response regulator PhoP"/>
    <property type="match status" value="1"/>
</dbReference>
<dbReference type="PROSITE" id="PS51755">
    <property type="entry name" value="OMPR_PHOB"/>
    <property type="match status" value="1"/>
</dbReference>
<dbReference type="Gene3D" id="3.40.50.2300">
    <property type="match status" value="1"/>
</dbReference>
<dbReference type="CDD" id="cd00383">
    <property type="entry name" value="trans_reg_C"/>
    <property type="match status" value="1"/>
</dbReference>
<dbReference type="Gene3D" id="6.10.250.690">
    <property type="match status" value="1"/>
</dbReference>
<protein>
    <submittedName>
        <fullName evidence="10">DNA-binding response regulator</fullName>
    </submittedName>
</protein>
<sequence>MRILIVEDSALIRNPVTKALKASGYAVDAAEDGTEGWQMTLDHDYDVIILDIMLPGMDGREILRRLRAAGNETPVLFLTAKDAVGDRVAGLKLGADDYLTKSFAIEELLARVEVLGRRKYAKRSHLLVAGDLELDQAAKTVRRGGCEVSLKPQLFALLEYLLLRKGQVVSRTEIEEHIYDEQASPMSNVVDAAVCTLRRAITLSDNSAPIIHTRRGMGYVVLEPR</sequence>
<dbReference type="InterPro" id="IPR011006">
    <property type="entry name" value="CheY-like_superfamily"/>
</dbReference>
<dbReference type="PROSITE" id="PS50110">
    <property type="entry name" value="RESPONSE_REGULATORY"/>
    <property type="match status" value="1"/>
</dbReference>
<keyword evidence="2" id="KW-0902">Two-component regulatory system</keyword>
<feature type="DNA-binding region" description="OmpR/PhoB-type" evidence="7">
    <location>
        <begin position="124"/>
        <end position="223"/>
    </location>
</feature>
<dbReference type="SMART" id="SM00448">
    <property type="entry name" value="REC"/>
    <property type="match status" value="1"/>
</dbReference>
<evidence type="ECO:0000313" key="11">
    <source>
        <dbReference type="Proteomes" id="UP000321577"/>
    </source>
</evidence>
<dbReference type="AlphaFoldDB" id="A0A512MBI3"/>
<dbReference type="InterPro" id="IPR039420">
    <property type="entry name" value="WalR-like"/>
</dbReference>
<dbReference type="PANTHER" id="PTHR48111:SF22">
    <property type="entry name" value="REGULATOR OF RPOS"/>
    <property type="match status" value="1"/>
</dbReference>
<evidence type="ECO:0000256" key="1">
    <source>
        <dbReference type="ARBA" id="ARBA00022553"/>
    </source>
</evidence>
<dbReference type="SMART" id="SM00862">
    <property type="entry name" value="Trans_reg_C"/>
    <property type="match status" value="1"/>
</dbReference>
<keyword evidence="5" id="KW-0804">Transcription</keyword>
<feature type="modified residue" description="4-aspartylphosphate" evidence="6">
    <location>
        <position position="51"/>
    </location>
</feature>
<keyword evidence="3" id="KW-0805">Transcription regulation</keyword>
<evidence type="ECO:0000313" key="10">
    <source>
        <dbReference type="EMBL" id="GEP44093.1"/>
    </source>
</evidence>
<comment type="caution">
    <text evidence="10">The sequence shown here is derived from an EMBL/GenBank/DDBJ whole genome shotgun (WGS) entry which is preliminary data.</text>
</comment>
<evidence type="ECO:0000256" key="5">
    <source>
        <dbReference type="ARBA" id="ARBA00023163"/>
    </source>
</evidence>
<evidence type="ECO:0000256" key="2">
    <source>
        <dbReference type="ARBA" id="ARBA00023012"/>
    </source>
</evidence>
<dbReference type="Gene3D" id="1.10.10.10">
    <property type="entry name" value="Winged helix-like DNA-binding domain superfamily/Winged helix DNA-binding domain"/>
    <property type="match status" value="1"/>
</dbReference>
<accession>A0A512MBI3</accession>
<name>A0A512MBI3_9BACT</name>
<keyword evidence="1 6" id="KW-0597">Phosphoprotein</keyword>
<dbReference type="InterPro" id="IPR001867">
    <property type="entry name" value="OmpR/PhoB-type_DNA-bd"/>
</dbReference>
<evidence type="ECO:0000256" key="4">
    <source>
        <dbReference type="ARBA" id="ARBA00023125"/>
    </source>
</evidence>
<proteinExistence type="predicted"/>
<dbReference type="Pfam" id="PF00072">
    <property type="entry name" value="Response_reg"/>
    <property type="match status" value="1"/>
</dbReference>
<evidence type="ECO:0000259" key="9">
    <source>
        <dbReference type="PROSITE" id="PS51755"/>
    </source>
</evidence>
<organism evidence="10 11">
    <name type="scientific">Brevifollis gellanilyticus</name>
    <dbReference type="NCBI Taxonomy" id="748831"/>
    <lineage>
        <taxon>Bacteria</taxon>
        <taxon>Pseudomonadati</taxon>
        <taxon>Verrucomicrobiota</taxon>
        <taxon>Verrucomicrobiia</taxon>
        <taxon>Verrucomicrobiales</taxon>
        <taxon>Verrucomicrobiaceae</taxon>
    </lineage>
</organism>
<reference evidence="10 11" key="1">
    <citation type="submission" date="2019-07" db="EMBL/GenBank/DDBJ databases">
        <title>Whole genome shotgun sequence of Brevifollis gellanilyticus NBRC 108608.</title>
        <authorList>
            <person name="Hosoyama A."/>
            <person name="Uohara A."/>
            <person name="Ohji S."/>
            <person name="Ichikawa N."/>
        </authorList>
    </citation>
    <scope>NUCLEOTIDE SEQUENCE [LARGE SCALE GENOMIC DNA]</scope>
    <source>
        <strain evidence="10 11">NBRC 108608</strain>
    </source>
</reference>
<evidence type="ECO:0000256" key="3">
    <source>
        <dbReference type="ARBA" id="ARBA00023015"/>
    </source>
</evidence>
<dbReference type="Pfam" id="PF00486">
    <property type="entry name" value="Trans_reg_C"/>
    <property type="match status" value="1"/>
</dbReference>
<dbReference type="EMBL" id="BKAG01000025">
    <property type="protein sequence ID" value="GEP44093.1"/>
    <property type="molecule type" value="Genomic_DNA"/>
</dbReference>
<evidence type="ECO:0000256" key="7">
    <source>
        <dbReference type="PROSITE-ProRule" id="PRU01091"/>
    </source>
</evidence>
<feature type="domain" description="OmpR/PhoB-type" evidence="9">
    <location>
        <begin position="124"/>
        <end position="223"/>
    </location>
</feature>
<dbReference type="OrthoDB" id="9790454at2"/>
<keyword evidence="4 7" id="KW-0238">DNA-binding</keyword>
<feature type="domain" description="Response regulatory" evidence="8">
    <location>
        <begin position="2"/>
        <end position="116"/>
    </location>
</feature>
<dbReference type="RefSeq" id="WP_146851665.1">
    <property type="nucleotide sequence ID" value="NZ_BKAG01000025.1"/>
</dbReference>
<dbReference type="GO" id="GO:0000976">
    <property type="term" value="F:transcription cis-regulatory region binding"/>
    <property type="evidence" value="ECO:0007669"/>
    <property type="project" value="TreeGrafter"/>
</dbReference>
<dbReference type="Proteomes" id="UP000321577">
    <property type="component" value="Unassembled WGS sequence"/>
</dbReference>
<dbReference type="InterPro" id="IPR036388">
    <property type="entry name" value="WH-like_DNA-bd_sf"/>
</dbReference>
<dbReference type="GO" id="GO:0032993">
    <property type="term" value="C:protein-DNA complex"/>
    <property type="evidence" value="ECO:0007669"/>
    <property type="project" value="TreeGrafter"/>
</dbReference>
<evidence type="ECO:0000259" key="8">
    <source>
        <dbReference type="PROSITE" id="PS50110"/>
    </source>
</evidence>
<dbReference type="PANTHER" id="PTHR48111">
    <property type="entry name" value="REGULATOR OF RPOS"/>
    <property type="match status" value="1"/>
</dbReference>
<keyword evidence="11" id="KW-1185">Reference proteome</keyword>
<dbReference type="SUPFAM" id="SSF52172">
    <property type="entry name" value="CheY-like"/>
    <property type="match status" value="1"/>
</dbReference>
<dbReference type="GO" id="GO:0005829">
    <property type="term" value="C:cytosol"/>
    <property type="evidence" value="ECO:0007669"/>
    <property type="project" value="TreeGrafter"/>
</dbReference>